<proteinExistence type="inferred from homology"/>
<dbReference type="InterPro" id="IPR015590">
    <property type="entry name" value="Aldehyde_DH_dom"/>
</dbReference>
<sequence>MEGNMKKNIWINGQDVETENYSDLLSPYSQEKIADIAIANKLQTQNAIQVAYDSKEVMAKMPAHQRAAILEKVSQLLEENLEEAAKVISLESAKPLIFAKAEVIRTIETYKFASEEAKRIHGETIPFDAAVGGVGKIGYTIRNPIGVIGAITPFNFPMNLVAHKVGPAIAAGNTVVLKPASQTPLSAFFIADLFKKAGLPDGVLNVVTGPGRVVGDAIVESDLVSMVTFTGSSSVGIALRAKAGLKKTTLELGSNAALIIDEDIDVTKAIDRCLMGAFSNQGQVCISLQRIYVHEKIYDEFVSQFAKSASELKLGDPLDPETYVSSLISSNDLDRALSWIEEAKAQGATIATGGKTVGNILEPTVILDVTNNMKVSCNEVFAPIVSICKVSSVEEAIDAVNDSRYGLQAGIYTNSVVNALKAADDLHVGGVVINDVPTFRVDQMPYGGVKESGTGREGLKYAIEEMTEMKLVIWHKG</sequence>
<comment type="caution">
    <text evidence="4">The sequence shown here is derived from an EMBL/GenBank/DDBJ whole genome shotgun (WGS) entry which is preliminary data.</text>
</comment>
<reference evidence="4 5" key="1">
    <citation type="submission" date="2016-07" db="EMBL/GenBank/DDBJ databases">
        <authorList>
            <person name="Townsley L."/>
            <person name="Shank E.A."/>
        </authorList>
    </citation>
    <scope>NUCLEOTIDE SEQUENCE [LARGE SCALE GENOMIC DNA]</scope>
    <source>
        <strain evidence="4 5">CH01</strain>
    </source>
</reference>
<dbReference type="Gene3D" id="3.40.309.10">
    <property type="entry name" value="Aldehyde Dehydrogenase, Chain A, domain 2"/>
    <property type="match status" value="1"/>
</dbReference>
<dbReference type="EMBL" id="MDKC01000003">
    <property type="protein sequence ID" value="ODG93080.1"/>
    <property type="molecule type" value="Genomic_DNA"/>
</dbReference>
<dbReference type="Gene3D" id="3.40.605.10">
    <property type="entry name" value="Aldehyde Dehydrogenase, Chain A, domain 1"/>
    <property type="match status" value="1"/>
</dbReference>
<dbReference type="InterPro" id="IPR051020">
    <property type="entry name" value="ALDH-related_metabolic_enz"/>
</dbReference>
<dbReference type="Proteomes" id="UP000094580">
    <property type="component" value="Unassembled WGS sequence"/>
</dbReference>
<dbReference type="PANTHER" id="PTHR42991:SF1">
    <property type="entry name" value="ALDEHYDE DEHYDROGENASE"/>
    <property type="match status" value="1"/>
</dbReference>
<feature type="domain" description="Aldehyde dehydrogenase" evidence="3">
    <location>
        <begin position="20"/>
        <end position="472"/>
    </location>
</feature>
<gene>
    <name evidence="4" type="ORF">BED47_16335</name>
</gene>
<dbReference type="InterPro" id="IPR016162">
    <property type="entry name" value="Ald_DH_N"/>
</dbReference>
<protein>
    <submittedName>
        <fullName evidence="4">Aldehyde dehydrogenase</fullName>
    </submittedName>
</protein>
<evidence type="ECO:0000259" key="3">
    <source>
        <dbReference type="Pfam" id="PF00171"/>
    </source>
</evidence>
<evidence type="ECO:0000313" key="4">
    <source>
        <dbReference type="EMBL" id="ODG93080.1"/>
    </source>
</evidence>
<dbReference type="Pfam" id="PF00171">
    <property type="entry name" value="Aldedh"/>
    <property type="match status" value="1"/>
</dbReference>
<evidence type="ECO:0000256" key="2">
    <source>
        <dbReference type="ARBA" id="ARBA00023002"/>
    </source>
</evidence>
<dbReference type="PANTHER" id="PTHR42991">
    <property type="entry name" value="ALDEHYDE DEHYDROGENASE"/>
    <property type="match status" value="1"/>
</dbReference>
<comment type="similarity">
    <text evidence="1">Belongs to the aldehyde dehydrogenase family.</text>
</comment>
<organism evidence="4 5">
    <name type="scientific">Gottfriedia luciferensis</name>
    <dbReference type="NCBI Taxonomy" id="178774"/>
    <lineage>
        <taxon>Bacteria</taxon>
        <taxon>Bacillati</taxon>
        <taxon>Bacillota</taxon>
        <taxon>Bacilli</taxon>
        <taxon>Bacillales</taxon>
        <taxon>Bacillaceae</taxon>
        <taxon>Gottfriedia</taxon>
    </lineage>
</organism>
<keyword evidence="5" id="KW-1185">Reference proteome</keyword>
<evidence type="ECO:0000313" key="5">
    <source>
        <dbReference type="Proteomes" id="UP000094580"/>
    </source>
</evidence>
<accession>A0ABX2ZTG7</accession>
<dbReference type="InterPro" id="IPR016161">
    <property type="entry name" value="Ald_DH/histidinol_DH"/>
</dbReference>
<dbReference type="CDD" id="cd07149">
    <property type="entry name" value="ALDH_y4uC"/>
    <property type="match status" value="1"/>
</dbReference>
<keyword evidence="2" id="KW-0560">Oxidoreductase</keyword>
<dbReference type="InterPro" id="IPR016163">
    <property type="entry name" value="Ald_DH_C"/>
</dbReference>
<dbReference type="SUPFAM" id="SSF53720">
    <property type="entry name" value="ALDH-like"/>
    <property type="match status" value="1"/>
</dbReference>
<name>A0ABX2ZTG7_9BACI</name>
<evidence type="ECO:0000256" key="1">
    <source>
        <dbReference type="ARBA" id="ARBA00009986"/>
    </source>
</evidence>